<accession>A0A177CGR5</accession>
<evidence type="ECO:0000313" key="3">
    <source>
        <dbReference type="Proteomes" id="UP000077069"/>
    </source>
</evidence>
<evidence type="ECO:0000313" key="2">
    <source>
        <dbReference type="EMBL" id="OAG06536.1"/>
    </source>
</evidence>
<name>A0A177CGR5_9PLEO</name>
<dbReference type="InParanoid" id="A0A177CGR5"/>
<dbReference type="RefSeq" id="XP_018036901.1">
    <property type="nucleotide sequence ID" value="XM_018187378.1"/>
</dbReference>
<protein>
    <recommendedName>
        <fullName evidence="1">SRR1-like domain-containing protein</fullName>
    </recommendedName>
</protein>
<dbReference type="PANTHER" id="PTHR42080">
    <property type="entry name" value="SRR1 DOMAIN-CONTAINING PROTEIN"/>
    <property type="match status" value="1"/>
</dbReference>
<feature type="domain" description="SRR1-like" evidence="1">
    <location>
        <begin position="22"/>
        <end position="96"/>
    </location>
</feature>
<reference evidence="2 3" key="1">
    <citation type="submission" date="2016-05" db="EMBL/GenBank/DDBJ databases">
        <title>Comparative analysis of secretome profiles of manganese(II)-oxidizing ascomycete fungi.</title>
        <authorList>
            <consortium name="DOE Joint Genome Institute"/>
            <person name="Zeiner C.A."/>
            <person name="Purvine S.O."/>
            <person name="Zink E.M."/>
            <person name="Wu S."/>
            <person name="Pasa-Tolic L."/>
            <person name="Chaput D.L."/>
            <person name="Haridas S."/>
            <person name="Grigoriev I.V."/>
            <person name="Santelli C.M."/>
            <person name="Hansel C.M."/>
        </authorList>
    </citation>
    <scope>NUCLEOTIDE SEQUENCE [LARGE SCALE GENOMIC DNA]</scope>
    <source>
        <strain evidence="2 3">AP3s5-JAC2a</strain>
    </source>
</reference>
<organism evidence="2 3">
    <name type="scientific">Paraphaeosphaeria sporulosa</name>
    <dbReference type="NCBI Taxonomy" id="1460663"/>
    <lineage>
        <taxon>Eukaryota</taxon>
        <taxon>Fungi</taxon>
        <taxon>Dikarya</taxon>
        <taxon>Ascomycota</taxon>
        <taxon>Pezizomycotina</taxon>
        <taxon>Dothideomycetes</taxon>
        <taxon>Pleosporomycetidae</taxon>
        <taxon>Pleosporales</taxon>
        <taxon>Massarineae</taxon>
        <taxon>Didymosphaeriaceae</taxon>
        <taxon>Paraphaeosphaeria</taxon>
    </lineage>
</organism>
<dbReference type="InterPro" id="IPR012942">
    <property type="entry name" value="SRR1-like"/>
</dbReference>
<sequence>MALWDDSVEQKYVFRSLRKMVLSNAAQITNIICIGHGSLRRSPDSMMQHIAVGSIAKELSRLYEELGKPLQEQITILAQDPSYTENDKDLLARLPVPVYACLFAMVLMAT</sequence>
<gene>
    <name evidence="2" type="ORF">CC84DRAFT_786154</name>
</gene>
<dbReference type="GeneID" id="28770864"/>
<evidence type="ECO:0000259" key="1">
    <source>
        <dbReference type="Pfam" id="PF07985"/>
    </source>
</evidence>
<dbReference type="Pfam" id="PF07985">
    <property type="entry name" value="SRR1"/>
    <property type="match status" value="1"/>
</dbReference>
<dbReference type="PANTHER" id="PTHR42080:SF1">
    <property type="entry name" value="SRR1-LIKE DOMAIN-CONTAINING PROTEIN"/>
    <property type="match status" value="1"/>
</dbReference>
<dbReference type="OrthoDB" id="5230585at2759"/>
<keyword evidence="3" id="KW-1185">Reference proteome</keyword>
<proteinExistence type="predicted"/>
<dbReference type="Proteomes" id="UP000077069">
    <property type="component" value="Unassembled WGS sequence"/>
</dbReference>
<dbReference type="AlphaFoldDB" id="A0A177CGR5"/>
<dbReference type="EMBL" id="KV441552">
    <property type="protein sequence ID" value="OAG06536.1"/>
    <property type="molecule type" value="Genomic_DNA"/>
</dbReference>